<comment type="caution">
    <text evidence="1">The sequence shown here is derived from an EMBL/GenBank/DDBJ whole genome shotgun (WGS) entry which is preliminary data.</text>
</comment>
<proteinExistence type="predicted"/>
<organism evidence="1 2">
    <name type="scientific">Candidatus Termititenax persephonae</name>
    <dbReference type="NCBI Taxonomy" id="2218525"/>
    <lineage>
        <taxon>Bacteria</taxon>
        <taxon>Bacillati</taxon>
        <taxon>Candidatus Margulisiibacteriota</taxon>
        <taxon>Candidatus Termititenacia</taxon>
        <taxon>Candidatus Termititenacales</taxon>
        <taxon>Candidatus Termititenacaceae</taxon>
        <taxon>Candidatus Termititenax</taxon>
    </lineage>
</organism>
<dbReference type="SUPFAM" id="SSF143011">
    <property type="entry name" value="RelE-like"/>
    <property type="match status" value="1"/>
</dbReference>
<dbReference type="AlphaFoldDB" id="A0A388TJF1"/>
<keyword evidence="2" id="KW-1185">Reference proteome</keyword>
<dbReference type="Pfam" id="PF05973">
    <property type="entry name" value="Gp49"/>
    <property type="match status" value="1"/>
</dbReference>
<dbReference type="InterPro" id="IPR009241">
    <property type="entry name" value="HigB-like"/>
</dbReference>
<dbReference type="Proteomes" id="UP000275925">
    <property type="component" value="Unassembled WGS sequence"/>
</dbReference>
<protein>
    <submittedName>
        <fullName evidence="1">Phage derived protein Gp49-like</fullName>
    </submittedName>
</protein>
<name>A0A388TJF1_9BACT</name>
<sequence>MQYKVLVLATAKEFLAGLELKLRAKAYRTLEMLGKFGYKLTMPYCRKIKGTDDLYELRIKQGTDICRLFYFYYEAQMYVILAGFIKKQNKTNPVEIARALRIKRDYLEGKK</sequence>
<dbReference type="InterPro" id="IPR035093">
    <property type="entry name" value="RelE/ParE_toxin_dom_sf"/>
</dbReference>
<evidence type="ECO:0000313" key="2">
    <source>
        <dbReference type="Proteomes" id="UP000275925"/>
    </source>
</evidence>
<gene>
    <name evidence="1" type="ORF">NO2_1597</name>
</gene>
<accession>A0A388TJF1</accession>
<evidence type="ECO:0000313" key="1">
    <source>
        <dbReference type="EMBL" id="GBR77168.1"/>
    </source>
</evidence>
<dbReference type="EMBL" id="BGZO01000127">
    <property type="protein sequence ID" value="GBR77168.1"/>
    <property type="molecule type" value="Genomic_DNA"/>
</dbReference>
<reference evidence="1 2" key="1">
    <citation type="journal article" date="2019" name="ISME J.">
        <title>Genome analyses of uncultured TG2/ZB3 bacteria in 'Margulisbacteria' specifically attached to ectosymbiotic spirochetes of protists in the termite gut.</title>
        <authorList>
            <person name="Utami Y.D."/>
            <person name="Kuwahara H."/>
            <person name="Igai K."/>
            <person name="Murakami T."/>
            <person name="Sugaya K."/>
            <person name="Morikawa T."/>
            <person name="Nagura Y."/>
            <person name="Yuki M."/>
            <person name="Deevong P."/>
            <person name="Inoue T."/>
            <person name="Kihara K."/>
            <person name="Lo N."/>
            <person name="Yamada A."/>
            <person name="Ohkuma M."/>
            <person name="Hongoh Y."/>
        </authorList>
    </citation>
    <scope>NUCLEOTIDE SEQUENCE [LARGE SCALE GENOMIC DNA]</scope>
    <source>
        <strain evidence="1">NkOx7-02</strain>
    </source>
</reference>